<reference evidence="3 4" key="1">
    <citation type="submission" date="2021-08" db="EMBL/GenBank/DDBJ databases">
        <authorList>
            <person name="Ping M."/>
        </authorList>
    </citation>
    <scope>NUCLEOTIDE SEQUENCE [LARGE SCALE GENOMIC DNA]</scope>
    <source>
        <strain evidence="3 4">MG28</strain>
    </source>
</reference>
<feature type="transmembrane region" description="Helical" evidence="2">
    <location>
        <begin position="183"/>
        <end position="205"/>
    </location>
</feature>
<dbReference type="Proteomes" id="UP000827138">
    <property type="component" value="Chromosome"/>
</dbReference>
<evidence type="ECO:0000313" key="4">
    <source>
        <dbReference type="Proteomes" id="UP000827138"/>
    </source>
</evidence>
<dbReference type="EMBL" id="CP080647">
    <property type="protein sequence ID" value="QYX82569.1"/>
    <property type="molecule type" value="Genomic_DNA"/>
</dbReference>
<keyword evidence="2" id="KW-0472">Membrane</keyword>
<feature type="region of interest" description="Disordered" evidence="1">
    <location>
        <begin position="1"/>
        <end position="32"/>
    </location>
</feature>
<evidence type="ECO:0000256" key="2">
    <source>
        <dbReference type="SAM" id="Phobius"/>
    </source>
</evidence>
<evidence type="ECO:0000313" key="3">
    <source>
        <dbReference type="EMBL" id="QYX82569.1"/>
    </source>
</evidence>
<evidence type="ECO:0000256" key="1">
    <source>
        <dbReference type="SAM" id="MobiDB-lite"/>
    </source>
</evidence>
<sequence length="230" mass="25593">MNPRKKRPQDHPRPELTLGPRLTPRPRPTPQPHDFLQDPLVAVLLYLSHLDHGHLHSEDELSRAIHDCHRSYGSAVDLYTWYGQSLSAGQAAHAVAVVRERREWALRIAADLAHRHPYDRSLPWFSGVTLSEALRAVGLDRTVRGARRRAFLFAAPVVGLYLAISCLGEAAKGFMAMPVVGPLNMGLLLGLVQLVAVAAWVQWYARYCGTSIDPLVESPVTSAERLEHQP</sequence>
<gene>
    <name evidence="3" type="ORF">K1J60_43880</name>
</gene>
<dbReference type="InterPro" id="IPR007436">
    <property type="entry name" value="DUF485"/>
</dbReference>
<name>A0ABX8Y390_9ACTN</name>
<proteinExistence type="predicted"/>
<dbReference type="Pfam" id="PF04341">
    <property type="entry name" value="DUF485"/>
    <property type="match status" value="1"/>
</dbReference>
<organism evidence="3 4">
    <name type="scientific">Streptomyces akebiae</name>
    <dbReference type="NCBI Taxonomy" id="2865673"/>
    <lineage>
        <taxon>Bacteria</taxon>
        <taxon>Bacillati</taxon>
        <taxon>Actinomycetota</taxon>
        <taxon>Actinomycetes</taxon>
        <taxon>Kitasatosporales</taxon>
        <taxon>Streptomycetaceae</taxon>
        <taxon>Streptomyces</taxon>
    </lineage>
</organism>
<keyword evidence="2" id="KW-0812">Transmembrane</keyword>
<protein>
    <submittedName>
        <fullName evidence="3">DUF485 domain-containing protein</fullName>
    </submittedName>
</protein>
<accession>A0ABX8Y390</accession>
<keyword evidence="2" id="KW-1133">Transmembrane helix</keyword>
<feature type="transmembrane region" description="Helical" evidence="2">
    <location>
        <begin position="150"/>
        <end position="171"/>
    </location>
</feature>
<keyword evidence="4" id="KW-1185">Reference proteome</keyword>